<reference evidence="2 3" key="1">
    <citation type="journal article" date="2011" name="Proc. Natl. Acad. Sci. U.S.A.">
        <title>Genome and transcriptome analyses of the mountain pine beetle-fungal symbiont Grosmannia clavigera, a lodgepole pine pathogen.</title>
        <authorList>
            <person name="DiGuistini S."/>
            <person name="Wang Y."/>
            <person name="Liao N.Y."/>
            <person name="Taylor G."/>
            <person name="Tanguay P."/>
            <person name="Feau N."/>
            <person name="Henrissat B."/>
            <person name="Chan S.K."/>
            <person name="Hesse-Orce U."/>
            <person name="Alamouti S.M."/>
            <person name="Tsui C.K.M."/>
            <person name="Docking R.T."/>
            <person name="Levasseur A."/>
            <person name="Haridas S."/>
            <person name="Robertson G."/>
            <person name="Birol I."/>
            <person name="Holt R.A."/>
            <person name="Marra M.A."/>
            <person name="Hamelin R.C."/>
            <person name="Hirst M."/>
            <person name="Jones S.J.M."/>
            <person name="Bohlmann J."/>
            <person name="Breuil C."/>
        </authorList>
    </citation>
    <scope>NUCLEOTIDE SEQUENCE [LARGE SCALE GENOMIC DNA]</scope>
    <source>
        <strain evidence="3">kw1407 / UAMH 11150</strain>
    </source>
</reference>
<evidence type="ECO:0000313" key="3">
    <source>
        <dbReference type="Proteomes" id="UP000007796"/>
    </source>
</evidence>
<gene>
    <name evidence="2" type="ORF">CMQ_7636</name>
</gene>
<dbReference type="Proteomes" id="UP000007796">
    <property type="component" value="Unassembled WGS sequence"/>
</dbReference>
<dbReference type="GeneID" id="25981202"/>
<name>F0XQI7_GROCL</name>
<evidence type="ECO:0000256" key="1">
    <source>
        <dbReference type="SAM" id="MobiDB-lite"/>
    </source>
</evidence>
<dbReference type="EMBL" id="GL629801">
    <property type="protein sequence ID" value="EFX00634.1"/>
    <property type="molecule type" value="Genomic_DNA"/>
</dbReference>
<dbReference type="AlphaFoldDB" id="F0XQI7"/>
<dbReference type="eggNOG" id="ENOG502SZKE">
    <property type="taxonomic scope" value="Eukaryota"/>
</dbReference>
<feature type="compositionally biased region" description="Basic and acidic residues" evidence="1">
    <location>
        <begin position="54"/>
        <end position="69"/>
    </location>
</feature>
<accession>F0XQI7</accession>
<dbReference type="HOGENOM" id="CLU_182434_0_0_1"/>
<evidence type="ECO:0000313" key="2">
    <source>
        <dbReference type="EMBL" id="EFX00634.1"/>
    </source>
</evidence>
<feature type="compositionally biased region" description="Basic and acidic residues" evidence="1">
    <location>
        <begin position="29"/>
        <end position="38"/>
    </location>
</feature>
<dbReference type="RefSeq" id="XP_014170116.1">
    <property type="nucleotide sequence ID" value="XM_014314641.1"/>
</dbReference>
<dbReference type="OrthoDB" id="5375886at2759"/>
<feature type="compositionally biased region" description="Polar residues" evidence="1">
    <location>
        <begin position="39"/>
        <end position="51"/>
    </location>
</feature>
<proteinExistence type="predicted"/>
<sequence length="69" mass="7405">MPEGRNSPEPERQTGAQVHDVMGSGQTSSDHDANKHSEQSGSSTGNLTSNPKGPLEDVVKEKFDGKLRE</sequence>
<keyword evidence="3" id="KW-1185">Reference proteome</keyword>
<dbReference type="InParanoid" id="F0XQI7"/>
<organism evidence="3">
    <name type="scientific">Grosmannia clavigera (strain kw1407 / UAMH 11150)</name>
    <name type="common">Blue stain fungus</name>
    <name type="synonym">Graphiocladiella clavigera</name>
    <dbReference type="NCBI Taxonomy" id="655863"/>
    <lineage>
        <taxon>Eukaryota</taxon>
        <taxon>Fungi</taxon>
        <taxon>Dikarya</taxon>
        <taxon>Ascomycota</taxon>
        <taxon>Pezizomycotina</taxon>
        <taxon>Sordariomycetes</taxon>
        <taxon>Sordariomycetidae</taxon>
        <taxon>Ophiostomatales</taxon>
        <taxon>Ophiostomataceae</taxon>
        <taxon>Leptographium</taxon>
    </lineage>
</organism>
<protein>
    <submittedName>
        <fullName evidence="2">Uncharacterized protein</fullName>
    </submittedName>
</protein>
<feature type="compositionally biased region" description="Basic and acidic residues" evidence="1">
    <location>
        <begin position="1"/>
        <end position="12"/>
    </location>
</feature>
<feature type="region of interest" description="Disordered" evidence="1">
    <location>
        <begin position="1"/>
        <end position="69"/>
    </location>
</feature>